<dbReference type="GO" id="GO:0000902">
    <property type="term" value="P:cell morphogenesis"/>
    <property type="evidence" value="ECO:0007669"/>
    <property type="project" value="InterPro"/>
</dbReference>
<keyword evidence="11" id="KW-0133">Cell shape</keyword>
<accession>A0A3B0Z8M7</accession>
<dbReference type="GO" id="GO:0000287">
    <property type="term" value="F:magnesium ion binding"/>
    <property type="evidence" value="ECO:0007669"/>
    <property type="project" value="InterPro"/>
</dbReference>
<evidence type="ECO:0000256" key="8">
    <source>
        <dbReference type="ARBA" id="ARBA00022723"/>
    </source>
</evidence>
<evidence type="ECO:0000259" key="19">
    <source>
        <dbReference type="Pfam" id="PF25087"/>
    </source>
</evidence>
<dbReference type="InterPro" id="IPR005882">
    <property type="entry name" value="Bifunctional_GlmU"/>
</dbReference>
<keyword evidence="13" id="KW-0511">Multifunctional enzyme</keyword>
<evidence type="ECO:0000256" key="17">
    <source>
        <dbReference type="ARBA" id="ARBA00048493"/>
    </source>
</evidence>
<evidence type="ECO:0000259" key="18">
    <source>
        <dbReference type="Pfam" id="PF12804"/>
    </source>
</evidence>
<keyword evidence="15" id="KW-0961">Cell wall biogenesis/degradation</keyword>
<dbReference type="GO" id="GO:0005737">
    <property type="term" value="C:cytoplasm"/>
    <property type="evidence" value="ECO:0007669"/>
    <property type="project" value="UniProtKB-SubCell"/>
</dbReference>
<keyword evidence="8" id="KW-0479">Metal-binding</keyword>
<keyword evidence="6 20" id="KW-0808">Transferase</keyword>
<proteinExistence type="inferred from homology"/>
<keyword evidence="7 20" id="KW-0548">Nucleotidyltransferase</keyword>
<reference evidence="20" key="1">
    <citation type="submission" date="2018-06" db="EMBL/GenBank/DDBJ databases">
        <authorList>
            <person name="Zhirakovskaya E."/>
        </authorList>
    </citation>
    <scope>NUCLEOTIDE SEQUENCE</scope>
</reference>
<sequence length="454" mass="48677">MDLSVVILAAGQGSRMRSRLPKVLHKLAHKPLLTHVIDVAEQLSAQDIHVVYGHGGEVVRDVLADRNVSWVKQEEQLGTGHAVAQAAAHLIDDHTVLVLYGDVPLTTRETLQQLLEQVSTTSMGLLTAVLPNPHGYGRIVRNSDRVVQCITEEKDATEAIRKITEVNTGILAVSGGKLKEWLGRLKNNNAQGEYYLTDIIAMAVSDGIEVKTSQASAVEEVEGINNRSQLARIERYYQRQQAEQLMAVGVTLKDPARFDLRGTVETGSDVVIDINVILEGNVVLGNEVEIGANCVITNTTIADGCIIFPNSVIENATLGRECTIGPFARIRPDTNLAAKVKVGNFVEVKKAEVGEGSKISHLSYVGDSIIGKDVNIGAGTITCNYDGANKHITEIGDGAFIGSDSQLVAPVKIGAGATIGAGSTITSDTPAGALTLTRTKQRSIESWTRPQKKK</sequence>
<evidence type="ECO:0000256" key="7">
    <source>
        <dbReference type="ARBA" id="ARBA00022695"/>
    </source>
</evidence>
<dbReference type="EMBL" id="UOFQ01000080">
    <property type="protein sequence ID" value="VAW87891.1"/>
    <property type="molecule type" value="Genomic_DNA"/>
</dbReference>
<comment type="similarity">
    <text evidence="4">In the N-terminal section; belongs to the N-acetylglucosamine-1-phosphate uridyltransferase family.</text>
</comment>
<comment type="catalytic activity">
    <reaction evidence="16">
        <text>alpha-D-glucosamine 1-phosphate + acetyl-CoA = N-acetyl-alpha-D-glucosamine 1-phosphate + CoA + H(+)</text>
        <dbReference type="Rhea" id="RHEA:13725"/>
        <dbReference type="ChEBI" id="CHEBI:15378"/>
        <dbReference type="ChEBI" id="CHEBI:57287"/>
        <dbReference type="ChEBI" id="CHEBI:57288"/>
        <dbReference type="ChEBI" id="CHEBI:57776"/>
        <dbReference type="ChEBI" id="CHEBI:58516"/>
        <dbReference type="EC" id="2.3.1.157"/>
    </reaction>
</comment>
<dbReference type="EC" id="2.7.7.23" evidence="20"/>
<dbReference type="CDD" id="cd02540">
    <property type="entry name" value="GT2_GlmU_N_bac"/>
    <property type="match status" value="1"/>
</dbReference>
<dbReference type="EC" id="2.3.1.157" evidence="20"/>
<evidence type="ECO:0000256" key="11">
    <source>
        <dbReference type="ARBA" id="ARBA00022960"/>
    </source>
</evidence>
<keyword evidence="5" id="KW-0963">Cytoplasm</keyword>
<evidence type="ECO:0000256" key="6">
    <source>
        <dbReference type="ARBA" id="ARBA00022679"/>
    </source>
</evidence>
<dbReference type="SUPFAM" id="SSF53448">
    <property type="entry name" value="Nucleotide-diphospho-sugar transferases"/>
    <property type="match status" value="1"/>
</dbReference>
<dbReference type="GO" id="GO:0003977">
    <property type="term" value="F:UDP-N-acetylglucosamine diphosphorylase activity"/>
    <property type="evidence" value="ECO:0007669"/>
    <property type="project" value="UniProtKB-EC"/>
</dbReference>
<dbReference type="Pfam" id="PF00132">
    <property type="entry name" value="Hexapep"/>
    <property type="match status" value="1"/>
</dbReference>
<evidence type="ECO:0000256" key="1">
    <source>
        <dbReference type="ARBA" id="ARBA00001946"/>
    </source>
</evidence>
<gene>
    <name evidence="20" type="ORF">MNBD_GAMMA17-437</name>
</gene>
<evidence type="ECO:0000256" key="3">
    <source>
        <dbReference type="ARBA" id="ARBA00007707"/>
    </source>
</evidence>
<feature type="domain" description="MobA-like NTP transferase" evidence="18">
    <location>
        <begin position="5"/>
        <end position="122"/>
    </location>
</feature>
<comment type="cofactor">
    <cofactor evidence="1">
        <name>Mg(2+)</name>
        <dbReference type="ChEBI" id="CHEBI:18420"/>
    </cofactor>
</comment>
<evidence type="ECO:0000256" key="9">
    <source>
        <dbReference type="ARBA" id="ARBA00022737"/>
    </source>
</evidence>
<comment type="similarity">
    <text evidence="3">In the C-terminal section; belongs to the transferase hexapeptide repeat family.</text>
</comment>
<evidence type="ECO:0000256" key="2">
    <source>
        <dbReference type="ARBA" id="ARBA00004496"/>
    </source>
</evidence>
<dbReference type="AlphaFoldDB" id="A0A3B0Z8M7"/>
<evidence type="ECO:0000256" key="10">
    <source>
        <dbReference type="ARBA" id="ARBA00022842"/>
    </source>
</evidence>
<comment type="catalytic activity">
    <reaction evidence="17">
        <text>N-acetyl-alpha-D-glucosamine 1-phosphate + UTP + H(+) = UDP-N-acetyl-alpha-D-glucosamine + diphosphate</text>
        <dbReference type="Rhea" id="RHEA:13509"/>
        <dbReference type="ChEBI" id="CHEBI:15378"/>
        <dbReference type="ChEBI" id="CHEBI:33019"/>
        <dbReference type="ChEBI" id="CHEBI:46398"/>
        <dbReference type="ChEBI" id="CHEBI:57705"/>
        <dbReference type="ChEBI" id="CHEBI:57776"/>
        <dbReference type="EC" id="2.7.7.23"/>
    </reaction>
</comment>
<dbReference type="GO" id="GO:0009252">
    <property type="term" value="P:peptidoglycan biosynthetic process"/>
    <property type="evidence" value="ECO:0007669"/>
    <property type="project" value="UniProtKB-KW"/>
</dbReference>
<dbReference type="InterPro" id="IPR050065">
    <property type="entry name" value="GlmU-like"/>
</dbReference>
<dbReference type="InterPro" id="IPR038009">
    <property type="entry name" value="GlmU_C_LbH"/>
</dbReference>
<feature type="domain" description="Mannose-1-phosphate guanyltransferase C-terminal" evidence="19">
    <location>
        <begin position="263"/>
        <end position="352"/>
    </location>
</feature>
<dbReference type="NCBIfam" id="TIGR01173">
    <property type="entry name" value="glmU"/>
    <property type="match status" value="1"/>
</dbReference>
<evidence type="ECO:0000256" key="16">
    <source>
        <dbReference type="ARBA" id="ARBA00048247"/>
    </source>
</evidence>
<dbReference type="GO" id="GO:0019134">
    <property type="term" value="F:glucosamine-1-phosphate N-acetyltransferase activity"/>
    <property type="evidence" value="ECO:0007669"/>
    <property type="project" value="UniProtKB-EC"/>
</dbReference>
<evidence type="ECO:0000256" key="13">
    <source>
        <dbReference type="ARBA" id="ARBA00023268"/>
    </source>
</evidence>
<dbReference type="PANTHER" id="PTHR43584">
    <property type="entry name" value="NUCLEOTIDYL TRANSFERASE"/>
    <property type="match status" value="1"/>
</dbReference>
<dbReference type="GO" id="GO:0008360">
    <property type="term" value="P:regulation of cell shape"/>
    <property type="evidence" value="ECO:0007669"/>
    <property type="project" value="UniProtKB-KW"/>
</dbReference>
<dbReference type="GO" id="GO:0071555">
    <property type="term" value="P:cell wall organization"/>
    <property type="evidence" value="ECO:0007669"/>
    <property type="project" value="UniProtKB-KW"/>
</dbReference>
<evidence type="ECO:0000256" key="4">
    <source>
        <dbReference type="ARBA" id="ARBA00007947"/>
    </source>
</evidence>
<keyword evidence="12" id="KW-0573">Peptidoglycan synthesis</keyword>
<evidence type="ECO:0000256" key="14">
    <source>
        <dbReference type="ARBA" id="ARBA00023315"/>
    </source>
</evidence>
<dbReference type="InterPro" id="IPR011004">
    <property type="entry name" value="Trimer_LpxA-like_sf"/>
</dbReference>
<dbReference type="InterPro" id="IPR001451">
    <property type="entry name" value="Hexapep"/>
</dbReference>
<dbReference type="SUPFAM" id="SSF51161">
    <property type="entry name" value="Trimeric LpxA-like enzymes"/>
    <property type="match status" value="1"/>
</dbReference>
<dbReference type="PANTHER" id="PTHR43584:SF3">
    <property type="entry name" value="BIFUNCTIONAL PROTEIN GLMU"/>
    <property type="match status" value="1"/>
</dbReference>
<dbReference type="InterPro" id="IPR029044">
    <property type="entry name" value="Nucleotide-diphossugar_trans"/>
</dbReference>
<dbReference type="InterPro" id="IPR025877">
    <property type="entry name" value="MobA-like_NTP_Trfase"/>
</dbReference>
<comment type="subcellular location">
    <subcellularLocation>
        <location evidence="2">Cytoplasm</location>
    </subcellularLocation>
</comment>
<keyword evidence="14 20" id="KW-0012">Acyltransferase</keyword>
<evidence type="ECO:0000256" key="12">
    <source>
        <dbReference type="ARBA" id="ARBA00022984"/>
    </source>
</evidence>
<dbReference type="Gene3D" id="3.90.550.10">
    <property type="entry name" value="Spore Coat Polysaccharide Biosynthesis Protein SpsA, Chain A"/>
    <property type="match status" value="1"/>
</dbReference>
<dbReference type="InterPro" id="IPR056729">
    <property type="entry name" value="GMPPB_C"/>
</dbReference>
<evidence type="ECO:0000313" key="20">
    <source>
        <dbReference type="EMBL" id="VAW87891.1"/>
    </source>
</evidence>
<keyword evidence="9" id="KW-0677">Repeat</keyword>
<protein>
    <submittedName>
        <fullName evidence="20">N-acetylglucosamine-1-phosphate uridyltransferase / Glucosamine-1-phosphate N-acetyltransferase</fullName>
        <ecNumber evidence="20">2.3.1.157</ecNumber>
        <ecNumber evidence="20">2.7.7.23</ecNumber>
    </submittedName>
</protein>
<keyword evidence="10" id="KW-0460">Magnesium</keyword>
<dbReference type="Gene3D" id="2.160.10.10">
    <property type="entry name" value="Hexapeptide repeat proteins"/>
    <property type="match status" value="1"/>
</dbReference>
<dbReference type="CDD" id="cd03353">
    <property type="entry name" value="LbH_GlmU_C"/>
    <property type="match status" value="1"/>
</dbReference>
<dbReference type="Pfam" id="PF12804">
    <property type="entry name" value="NTP_transf_3"/>
    <property type="match status" value="1"/>
</dbReference>
<dbReference type="GO" id="GO:0006048">
    <property type="term" value="P:UDP-N-acetylglucosamine biosynthetic process"/>
    <property type="evidence" value="ECO:0007669"/>
    <property type="project" value="InterPro"/>
</dbReference>
<evidence type="ECO:0000256" key="15">
    <source>
        <dbReference type="ARBA" id="ARBA00023316"/>
    </source>
</evidence>
<organism evidence="20">
    <name type="scientific">hydrothermal vent metagenome</name>
    <dbReference type="NCBI Taxonomy" id="652676"/>
    <lineage>
        <taxon>unclassified sequences</taxon>
        <taxon>metagenomes</taxon>
        <taxon>ecological metagenomes</taxon>
    </lineage>
</organism>
<dbReference type="HAMAP" id="MF_01631">
    <property type="entry name" value="GlmU"/>
    <property type="match status" value="1"/>
</dbReference>
<name>A0A3B0Z8M7_9ZZZZ</name>
<dbReference type="Pfam" id="PF25087">
    <property type="entry name" value="GMPPB_C"/>
    <property type="match status" value="1"/>
</dbReference>
<evidence type="ECO:0000256" key="5">
    <source>
        <dbReference type="ARBA" id="ARBA00022490"/>
    </source>
</evidence>